<comment type="subcellular location">
    <subcellularLocation>
        <location evidence="1">Membrane</location>
        <topology evidence="1">Multi-pass membrane protein</topology>
    </subcellularLocation>
</comment>
<evidence type="ECO:0000256" key="6">
    <source>
        <dbReference type="SAM" id="Phobius"/>
    </source>
</evidence>
<protein>
    <submittedName>
        <fullName evidence="7">Putative inorganic phosphate cotransporter like protein</fullName>
    </submittedName>
</protein>
<reference evidence="7" key="1">
    <citation type="journal article" date="2020" name="bioRxiv">
        <title>Chromosome-level reference genome of the European wasp spider Argiope bruennichi: a resource for studies on range expansion and evolutionary adaptation.</title>
        <authorList>
            <person name="Sheffer M.M."/>
            <person name="Hoppe A."/>
            <person name="Krehenwinkel H."/>
            <person name="Uhl G."/>
            <person name="Kuss A.W."/>
            <person name="Jensen L."/>
            <person name="Jensen C."/>
            <person name="Gillespie R.G."/>
            <person name="Hoff K.J."/>
            <person name="Prost S."/>
        </authorList>
    </citation>
    <scope>NUCLEOTIDE SEQUENCE</scope>
</reference>
<keyword evidence="4 6" id="KW-0472">Membrane</keyword>
<evidence type="ECO:0000256" key="4">
    <source>
        <dbReference type="ARBA" id="ARBA00023136"/>
    </source>
</evidence>
<dbReference type="Proteomes" id="UP000807504">
    <property type="component" value="Unassembled WGS sequence"/>
</dbReference>
<dbReference type="InterPro" id="IPR050382">
    <property type="entry name" value="MFS_Na/Anion_cotransporter"/>
</dbReference>
<evidence type="ECO:0000256" key="2">
    <source>
        <dbReference type="ARBA" id="ARBA00022692"/>
    </source>
</evidence>
<comment type="caution">
    <text evidence="7">The sequence shown here is derived from an EMBL/GenBank/DDBJ whole genome shotgun (WGS) entry which is preliminary data.</text>
</comment>
<dbReference type="GO" id="GO:0006820">
    <property type="term" value="P:monoatomic anion transport"/>
    <property type="evidence" value="ECO:0007669"/>
    <property type="project" value="TreeGrafter"/>
</dbReference>
<dbReference type="SUPFAM" id="SSF103473">
    <property type="entry name" value="MFS general substrate transporter"/>
    <property type="match status" value="1"/>
</dbReference>
<dbReference type="EMBL" id="JABXBU010000015">
    <property type="protein sequence ID" value="KAF8787743.1"/>
    <property type="molecule type" value="Genomic_DNA"/>
</dbReference>
<evidence type="ECO:0000256" key="5">
    <source>
        <dbReference type="SAM" id="MobiDB-lite"/>
    </source>
</evidence>
<feature type="compositionally biased region" description="Basic and acidic residues" evidence="5">
    <location>
        <begin position="194"/>
        <end position="205"/>
    </location>
</feature>
<keyword evidence="3 6" id="KW-1133">Transmembrane helix</keyword>
<proteinExistence type="predicted"/>
<dbReference type="AlphaFoldDB" id="A0A8T0FFR6"/>
<name>A0A8T0FFR6_ARGBR</name>
<dbReference type="Gene3D" id="1.20.1250.20">
    <property type="entry name" value="MFS general substrate transporter like domains"/>
    <property type="match status" value="1"/>
</dbReference>
<organism evidence="7 8">
    <name type="scientific">Argiope bruennichi</name>
    <name type="common">Wasp spider</name>
    <name type="synonym">Aranea bruennichi</name>
    <dbReference type="NCBI Taxonomy" id="94029"/>
    <lineage>
        <taxon>Eukaryota</taxon>
        <taxon>Metazoa</taxon>
        <taxon>Ecdysozoa</taxon>
        <taxon>Arthropoda</taxon>
        <taxon>Chelicerata</taxon>
        <taxon>Arachnida</taxon>
        <taxon>Araneae</taxon>
        <taxon>Araneomorphae</taxon>
        <taxon>Entelegynae</taxon>
        <taxon>Araneoidea</taxon>
        <taxon>Araneidae</taxon>
        <taxon>Argiope</taxon>
    </lineage>
</organism>
<dbReference type="PANTHER" id="PTHR11662:SF415">
    <property type="entry name" value="AT30085P-RELATED"/>
    <property type="match status" value="1"/>
</dbReference>
<dbReference type="PANTHER" id="PTHR11662">
    <property type="entry name" value="SOLUTE CARRIER FAMILY 17"/>
    <property type="match status" value="1"/>
</dbReference>
<feature type="compositionally biased region" description="Acidic residues" evidence="5">
    <location>
        <begin position="206"/>
        <end position="215"/>
    </location>
</feature>
<sequence length="215" mass="23542">MFAAAVSGFICDTPELGWPAVFYVIGGIGVFQAILVIALLHETPQEHPKISLDELLYLTDDEKKSASNKNGVWSCVPFILKASGEWSSSAISNWFLMKKYLSVDALRKYCNSFGCIGYSAGLLGVYFSGCNRHITAITAAMALFFTGVGSAGSMIVCLDMAPRFSVFAVFGSANVQPWNFVEEEVDKNMNTVGTDKKKEISTKEEEEKEEISIET</sequence>
<evidence type="ECO:0000256" key="1">
    <source>
        <dbReference type="ARBA" id="ARBA00004141"/>
    </source>
</evidence>
<feature type="region of interest" description="Disordered" evidence="5">
    <location>
        <begin position="192"/>
        <end position="215"/>
    </location>
</feature>
<feature type="transmembrane region" description="Helical" evidence="6">
    <location>
        <begin position="134"/>
        <end position="158"/>
    </location>
</feature>
<gene>
    <name evidence="7" type="ORF">HNY73_009311</name>
</gene>
<keyword evidence="8" id="KW-1185">Reference proteome</keyword>
<dbReference type="GO" id="GO:0022857">
    <property type="term" value="F:transmembrane transporter activity"/>
    <property type="evidence" value="ECO:0007669"/>
    <property type="project" value="TreeGrafter"/>
</dbReference>
<evidence type="ECO:0000256" key="3">
    <source>
        <dbReference type="ARBA" id="ARBA00022989"/>
    </source>
</evidence>
<dbReference type="GO" id="GO:0016020">
    <property type="term" value="C:membrane"/>
    <property type="evidence" value="ECO:0007669"/>
    <property type="project" value="UniProtKB-SubCell"/>
</dbReference>
<feature type="transmembrane region" description="Helical" evidence="6">
    <location>
        <begin position="20"/>
        <end position="40"/>
    </location>
</feature>
<evidence type="ECO:0000313" key="8">
    <source>
        <dbReference type="Proteomes" id="UP000807504"/>
    </source>
</evidence>
<evidence type="ECO:0000313" key="7">
    <source>
        <dbReference type="EMBL" id="KAF8787743.1"/>
    </source>
</evidence>
<reference evidence="7" key="2">
    <citation type="submission" date="2020-06" db="EMBL/GenBank/DDBJ databases">
        <authorList>
            <person name="Sheffer M."/>
        </authorList>
    </citation>
    <scope>NUCLEOTIDE SEQUENCE</scope>
</reference>
<keyword evidence="2 6" id="KW-0812">Transmembrane</keyword>
<feature type="transmembrane region" description="Helical" evidence="6">
    <location>
        <begin position="109"/>
        <end position="128"/>
    </location>
</feature>
<accession>A0A8T0FFR6</accession>
<dbReference type="InterPro" id="IPR036259">
    <property type="entry name" value="MFS_trans_sf"/>
</dbReference>